<dbReference type="SUPFAM" id="SSF103473">
    <property type="entry name" value="MFS general substrate transporter"/>
    <property type="match status" value="1"/>
</dbReference>
<keyword evidence="4 8" id="KW-0812">Transmembrane</keyword>
<dbReference type="Gene3D" id="1.20.1720.10">
    <property type="entry name" value="Multidrug resistance protein D"/>
    <property type="match status" value="1"/>
</dbReference>
<dbReference type="InterPro" id="IPR011701">
    <property type="entry name" value="MFS"/>
</dbReference>
<accession>A0AAN7W570</accession>
<dbReference type="Pfam" id="PF07690">
    <property type="entry name" value="MFS_1"/>
    <property type="match status" value="1"/>
</dbReference>
<keyword evidence="6 8" id="KW-0472">Membrane</keyword>
<feature type="transmembrane region" description="Helical" evidence="8">
    <location>
        <begin position="112"/>
        <end position="131"/>
    </location>
</feature>
<evidence type="ECO:0000256" key="2">
    <source>
        <dbReference type="ARBA" id="ARBA00022448"/>
    </source>
</evidence>
<gene>
    <name evidence="10" type="ORF">LTR97_009071</name>
</gene>
<evidence type="ECO:0000256" key="5">
    <source>
        <dbReference type="ARBA" id="ARBA00022989"/>
    </source>
</evidence>
<dbReference type="Proteomes" id="UP001310594">
    <property type="component" value="Unassembled WGS sequence"/>
</dbReference>
<evidence type="ECO:0000313" key="11">
    <source>
        <dbReference type="Proteomes" id="UP001310594"/>
    </source>
</evidence>
<dbReference type="PANTHER" id="PTHR23502:SF186">
    <property type="entry name" value="MAJOR FACILITATOR SUPERFAMILY (MFS) PROFILE DOMAIN-CONTAINING PROTEIN"/>
    <property type="match status" value="1"/>
</dbReference>
<dbReference type="GO" id="GO:0005886">
    <property type="term" value="C:plasma membrane"/>
    <property type="evidence" value="ECO:0007669"/>
    <property type="project" value="UniProtKB-SubCell"/>
</dbReference>
<evidence type="ECO:0000256" key="8">
    <source>
        <dbReference type="SAM" id="Phobius"/>
    </source>
</evidence>
<evidence type="ECO:0000256" key="3">
    <source>
        <dbReference type="ARBA" id="ARBA00022475"/>
    </source>
</evidence>
<proteinExistence type="inferred from homology"/>
<evidence type="ECO:0000256" key="6">
    <source>
        <dbReference type="ARBA" id="ARBA00023136"/>
    </source>
</evidence>
<feature type="transmembrane region" description="Helical" evidence="8">
    <location>
        <begin position="198"/>
        <end position="220"/>
    </location>
</feature>
<dbReference type="GO" id="GO:0022857">
    <property type="term" value="F:transmembrane transporter activity"/>
    <property type="evidence" value="ECO:0007669"/>
    <property type="project" value="InterPro"/>
</dbReference>
<protein>
    <recommendedName>
        <fullName evidence="9">Major facilitator superfamily (MFS) profile domain-containing protein</fullName>
    </recommendedName>
</protein>
<evidence type="ECO:0000313" key="10">
    <source>
        <dbReference type="EMBL" id="KAK5694481.1"/>
    </source>
</evidence>
<feature type="transmembrane region" description="Helical" evidence="8">
    <location>
        <begin position="72"/>
        <end position="92"/>
    </location>
</feature>
<keyword evidence="5 8" id="KW-1133">Transmembrane helix</keyword>
<dbReference type="EMBL" id="JAVRQU010000015">
    <property type="protein sequence ID" value="KAK5694481.1"/>
    <property type="molecule type" value="Genomic_DNA"/>
</dbReference>
<keyword evidence="2" id="KW-0813">Transport</keyword>
<comment type="caution">
    <text evidence="10">The sequence shown here is derived from an EMBL/GenBank/DDBJ whole genome shotgun (WGS) entry which is preliminary data.</text>
</comment>
<dbReference type="PROSITE" id="PS50850">
    <property type="entry name" value="MFS"/>
    <property type="match status" value="1"/>
</dbReference>
<reference evidence="10" key="1">
    <citation type="submission" date="2023-08" db="EMBL/GenBank/DDBJ databases">
        <title>Black Yeasts Isolated from many extreme environments.</title>
        <authorList>
            <person name="Coleine C."/>
            <person name="Stajich J.E."/>
            <person name="Selbmann L."/>
        </authorList>
    </citation>
    <scope>NUCLEOTIDE SEQUENCE</scope>
    <source>
        <strain evidence="10">CCFEE 5810</strain>
    </source>
</reference>
<feature type="domain" description="Major facilitator superfamily (MFS) profile" evidence="9">
    <location>
        <begin position="74"/>
        <end position="251"/>
    </location>
</feature>
<feature type="transmembrane region" description="Helical" evidence="8">
    <location>
        <begin position="169"/>
        <end position="191"/>
    </location>
</feature>
<sequence length="251" mass="26974">MSHSRATSRKDYSDGRRERISHFHHIIDQAGVTHRVEAWNFDGAGTEDNPYIVLWIDDDARNPMLYSRVKKWTITAIAALSTLAVTLLSSVYAGGREGILHEFGVGGETFTLGVSLFVLGFALGPLVWAPLSEIFGRQILYICTYGALTAFSAGAAGSKNIQALLILRFLAGAVGSSPLTGAVGVIADLFVAKERGPAMSLFAAAPFLGPVLGPCIGGFIGETVGWRWIEGVMAIFTGMLEPHDKRRSMVC</sequence>
<name>A0AAN7W570_9PEZI</name>
<evidence type="ECO:0000256" key="1">
    <source>
        <dbReference type="ARBA" id="ARBA00004651"/>
    </source>
</evidence>
<dbReference type="PANTHER" id="PTHR23502">
    <property type="entry name" value="MAJOR FACILITATOR SUPERFAMILY"/>
    <property type="match status" value="1"/>
</dbReference>
<comment type="similarity">
    <text evidence="7">Belongs to the major facilitator superfamily. DHA1 family. Polyamines/proton antiporter (TC 2.A.1.2.16) subfamily.</text>
</comment>
<dbReference type="InterPro" id="IPR036259">
    <property type="entry name" value="MFS_trans_sf"/>
</dbReference>
<comment type="subcellular location">
    <subcellularLocation>
        <location evidence="1">Cell membrane</location>
        <topology evidence="1">Multi-pass membrane protein</topology>
    </subcellularLocation>
</comment>
<dbReference type="InterPro" id="IPR020846">
    <property type="entry name" value="MFS_dom"/>
</dbReference>
<evidence type="ECO:0000256" key="7">
    <source>
        <dbReference type="ARBA" id="ARBA00038459"/>
    </source>
</evidence>
<keyword evidence="3" id="KW-1003">Cell membrane</keyword>
<evidence type="ECO:0000259" key="9">
    <source>
        <dbReference type="PROSITE" id="PS50850"/>
    </source>
</evidence>
<organism evidence="10 11">
    <name type="scientific">Elasticomyces elasticus</name>
    <dbReference type="NCBI Taxonomy" id="574655"/>
    <lineage>
        <taxon>Eukaryota</taxon>
        <taxon>Fungi</taxon>
        <taxon>Dikarya</taxon>
        <taxon>Ascomycota</taxon>
        <taxon>Pezizomycotina</taxon>
        <taxon>Dothideomycetes</taxon>
        <taxon>Dothideomycetidae</taxon>
        <taxon>Mycosphaerellales</taxon>
        <taxon>Teratosphaeriaceae</taxon>
        <taxon>Elasticomyces</taxon>
    </lineage>
</organism>
<dbReference type="AlphaFoldDB" id="A0AAN7W570"/>
<evidence type="ECO:0000256" key="4">
    <source>
        <dbReference type="ARBA" id="ARBA00022692"/>
    </source>
</evidence>